<comment type="caution">
    <text evidence="1">The sequence shown here is derived from an EMBL/GenBank/DDBJ whole genome shotgun (WGS) entry which is preliminary data.</text>
</comment>
<sequence length="240" mass="27727">MPPLIWVYNNFDYTDSLHWRMVLLSNNTQKTKILLIRHGECRGNIEGLFRGRSDFPLNENGIRQAQCLAEEIANLGPIDFIFTSPLKRAFQTAEIISKKNGDVPVTPLQGFTNISLGPWEGRKKAEIMQEYPEEWALWINCPERLKLPNSESIPDVQRRAYSTLEFLVQKYAGKTFAIVSHRAVLKPLIAACLQIADPYFWRIHVDTASYSIMMYEEERGYCLTLLNQTKHLANFTSEWI</sequence>
<dbReference type="CDD" id="cd07067">
    <property type="entry name" value="HP_PGM_like"/>
    <property type="match status" value="1"/>
</dbReference>
<evidence type="ECO:0000313" key="1">
    <source>
        <dbReference type="EMBL" id="SIN65484.1"/>
    </source>
</evidence>
<proteinExistence type="predicted"/>
<keyword evidence="2" id="KW-1185">Reference proteome</keyword>
<name>A0ABY1JCB0_9BACT</name>
<dbReference type="SUPFAM" id="SSF53254">
    <property type="entry name" value="Phosphoglycerate mutase-like"/>
    <property type="match status" value="1"/>
</dbReference>
<gene>
    <name evidence="1" type="ORF">SAMN05444368_0768</name>
</gene>
<dbReference type="PROSITE" id="PS00175">
    <property type="entry name" value="PG_MUTASE"/>
    <property type="match status" value="1"/>
</dbReference>
<dbReference type="Pfam" id="PF00300">
    <property type="entry name" value="His_Phos_1"/>
    <property type="match status" value="1"/>
</dbReference>
<dbReference type="Gene3D" id="3.40.50.1240">
    <property type="entry name" value="Phosphoglycerate mutase-like"/>
    <property type="match status" value="1"/>
</dbReference>
<accession>A0ABY1JCB0</accession>
<dbReference type="InterPro" id="IPR001345">
    <property type="entry name" value="PG/BPGM_mutase_AS"/>
</dbReference>
<dbReference type="EMBL" id="FSQZ01000001">
    <property type="protein sequence ID" value="SIN65484.1"/>
    <property type="molecule type" value="Genomic_DNA"/>
</dbReference>
<dbReference type="InterPro" id="IPR013078">
    <property type="entry name" value="His_Pase_superF_clade-1"/>
</dbReference>
<dbReference type="InterPro" id="IPR050275">
    <property type="entry name" value="PGM_Phosphatase"/>
</dbReference>
<dbReference type="InterPro" id="IPR029033">
    <property type="entry name" value="His_PPase_superfam"/>
</dbReference>
<organism evidence="1 2">
    <name type="scientific">Acetomicrobium flavidum</name>
    <dbReference type="NCBI Taxonomy" id="49896"/>
    <lineage>
        <taxon>Bacteria</taxon>
        <taxon>Thermotogati</taxon>
        <taxon>Synergistota</taxon>
        <taxon>Synergistia</taxon>
        <taxon>Synergistales</taxon>
        <taxon>Acetomicrobiaceae</taxon>
        <taxon>Acetomicrobium</taxon>
    </lineage>
</organism>
<evidence type="ECO:0000313" key="2">
    <source>
        <dbReference type="Proteomes" id="UP000185093"/>
    </source>
</evidence>
<protein>
    <submittedName>
        <fullName evidence="1">Probable phosphoglycerate mutase</fullName>
    </submittedName>
</protein>
<dbReference type="PANTHER" id="PTHR48100">
    <property type="entry name" value="BROAD-SPECIFICITY PHOSPHATASE YOR283W-RELATED"/>
    <property type="match status" value="1"/>
</dbReference>
<dbReference type="SMART" id="SM00855">
    <property type="entry name" value="PGAM"/>
    <property type="match status" value="1"/>
</dbReference>
<dbReference type="Proteomes" id="UP000185093">
    <property type="component" value="Unassembled WGS sequence"/>
</dbReference>
<reference evidence="1 2" key="1">
    <citation type="submission" date="2016-11" db="EMBL/GenBank/DDBJ databases">
        <authorList>
            <person name="Varghese N."/>
            <person name="Submissions S."/>
        </authorList>
    </citation>
    <scope>NUCLEOTIDE SEQUENCE [LARGE SCALE GENOMIC DNA]</scope>
    <source>
        <strain evidence="1 2">DSM 20664</strain>
    </source>
</reference>